<dbReference type="Proteomes" id="UP000824927">
    <property type="component" value="Unassembled WGS sequence"/>
</dbReference>
<proteinExistence type="predicted"/>
<evidence type="ECO:0000313" key="2">
    <source>
        <dbReference type="EMBL" id="MBY6217346.1"/>
    </source>
</evidence>
<evidence type="ECO:0000313" key="3">
    <source>
        <dbReference type="Proteomes" id="UP000824927"/>
    </source>
</evidence>
<comment type="caution">
    <text evidence="2">The sequence shown here is derived from an EMBL/GenBank/DDBJ whole genome shotgun (WGS) entry which is preliminary data.</text>
</comment>
<gene>
    <name evidence="2" type="ORF">KUV31_03215</name>
</gene>
<dbReference type="EMBL" id="JAHVKP010000001">
    <property type="protein sequence ID" value="MBY6217346.1"/>
    <property type="molecule type" value="Genomic_DNA"/>
</dbReference>
<name>A0A9Q3XD26_9SPHN</name>
<dbReference type="InterPro" id="IPR038670">
    <property type="entry name" value="HslJ-like_sf"/>
</dbReference>
<accession>A0A9Q3XD26</accession>
<protein>
    <submittedName>
        <fullName evidence="2">META domain-containing protein</fullName>
    </submittedName>
</protein>
<dbReference type="Pfam" id="PF03724">
    <property type="entry name" value="META"/>
    <property type="match status" value="1"/>
</dbReference>
<dbReference type="InterPro" id="IPR005184">
    <property type="entry name" value="DUF306_Meta_HslJ"/>
</dbReference>
<feature type="domain" description="DUF306" evidence="1">
    <location>
        <begin position="28"/>
        <end position="135"/>
    </location>
</feature>
<dbReference type="PROSITE" id="PS51257">
    <property type="entry name" value="PROKAR_LIPOPROTEIN"/>
    <property type="match status" value="1"/>
</dbReference>
<dbReference type="RefSeq" id="WP_222404484.1">
    <property type="nucleotide sequence ID" value="NZ_JAHVKP010000001.1"/>
</dbReference>
<organism evidence="2 3">
    <name type="scientific">Qipengyuania aquimaris</name>
    <dbReference type="NCBI Taxonomy" id="255984"/>
    <lineage>
        <taxon>Bacteria</taxon>
        <taxon>Pseudomonadati</taxon>
        <taxon>Pseudomonadota</taxon>
        <taxon>Alphaproteobacteria</taxon>
        <taxon>Sphingomonadales</taxon>
        <taxon>Erythrobacteraceae</taxon>
        <taxon>Qipengyuania</taxon>
    </lineage>
</organism>
<evidence type="ECO:0000259" key="1">
    <source>
        <dbReference type="Pfam" id="PF03724"/>
    </source>
</evidence>
<dbReference type="AlphaFoldDB" id="A0A9Q3XD26"/>
<sequence length="146" mass="15607">MKTPITVITLAAMAAGCSTYEADNDPGLVGSEWELAAFISMDDSIGRIEPKDDQRFSIAFGDEGSAAMQLDCNRGTANYTMEETGETNGRLTFGPIASTRAMCPDPQLGDIMARQLPNVVSYALQDGKLSLALKMDGGIFEFVPAE</sequence>
<dbReference type="Gene3D" id="2.40.128.270">
    <property type="match status" value="1"/>
</dbReference>
<reference evidence="2" key="1">
    <citation type="submission" date="2021-06" db="EMBL/GenBank/DDBJ databases">
        <title>50 bacteria genomes isolated from Dapeng, Shenzhen, China.</title>
        <authorList>
            <person name="Zheng W."/>
            <person name="Yu S."/>
            <person name="Huang Y."/>
        </authorList>
    </citation>
    <scope>NUCLEOTIDE SEQUENCE</scope>
    <source>
        <strain evidence="2">DP4N28-2</strain>
    </source>
</reference>